<name>A0A3Q3X0U1_MOLML</name>
<dbReference type="Gene3D" id="1.20.90.10">
    <property type="entry name" value="Phospholipase A2 domain"/>
    <property type="match status" value="2"/>
</dbReference>
<reference evidence="4" key="1">
    <citation type="submission" date="2025-08" db="UniProtKB">
        <authorList>
            <consortium name="Ensembl"/>
        </authorList>
    </citation>
    <scope>IDENTIFICATION</scope>
</reference>
<evidence type="ECO:0000256" key="1">
    <source>
        <dbReference type="SAM" id="MobiDB-lite"/>
    </source>
</evidence>
<dbReference type="Proteomes" id="UP000261620">
    <property type="component" value="Unplaced"/>
</dbReference>
<dbReference type="GO" id="GO:0004623">
    <property type="term" value="F:phospholipase A2 activity"/>
    <property type="evidence" value="ECO:0007669"/>
    <property type="project" value="InterPro"/>
</dbReference>
<dbReference type="Ensembl" id="ENSMMOT00000018974.1">
    <property type="protein sequence ID" value="ENSMMOP00000018672.1"/>
    <property type="gene ID" value="ENSMMOG00000014079.1"/>
</dbReference>
<evidence type="ECO:0000313" key="4">
    <source>
        <dbReference type="Ensembl" id="ENSMMOP00000018672.1"/>
    </source>
</evidence>
<dbReference type="PANTHER" id="PTHR12253">
    <property type="entry name" value="RH14732P"/>
    <property type="match status" value="1"/>
</dbReference>
<feature type="region of interest" description="Disordered" evidence="1">
    <location>
        <begin position="262"/>
        <end position="286"/>
    </location>
</feature>
<dbReference type="SUPFAM" id="SSF48619">
    <property type="entry name" value="Phospholipase A2, PLA2"/>
    <property type="match status" value="1"/>
</dbReference>
<dbReference type="AlphaFoldDB" id="A0A3Q3X0U1"/>
<dbReference type="InterPro" id="IPR036444">
    <property type="entry name" value="PLipase_A2_dom_sf"/>
</dbReference>
<reference evidence="4" key="2">
    <citation type="submission" date="2025-09" db="UniProtKB">
        <authorList>
            <consortium name="Ensembl"/>
        </authorList>
    </citation>
    <scope>IDENTIFICATION</scope>
</reference>
<dbReference type="GO" id="GO:0050482">
    <property type="term" value="P:arachidonate secretion"/>
    <property type="evidence" value="ECO:0007669"/>
    <property type="project" value="InterPro"/>
</dbReference>
<feature type="compositionally biased region" description="Polar residues" evidence="1">
    <location>
        <begin position="265"/>
        <end position="284"/>
    </location>
</feature>
<proteinExistence type="predicted"/>
<sequence>MQYRGLTLVIFALGSRVVSTALGPGSPSCLRWTPAGDGLTRITFLREDAAGAHPLYLSRWSEDARLVSCHVHSDSLVTERYRALCDTSDGQGLEIPLKFNISVVLDPDAPCMRVSSSSAPQSEVKSRSKRSWVFPGTLWCGAGRLASECCREHDHCQHTIAGLTAKYGFFNRKLYTISHCDCDQRFRECLHAANDTISNLVGSSFFNVLKVPCFELKQQNQCTLRHSWGIGDTQSPSLPRAHNTTHLMETSVSLALPTHRHESTSKCPSAYQTSQVSPQRTTESTTHKPALELHIPTAITEETTAAPPTTTHGLWIKVTSLCLCGSLKLLDDCAYKIRPLKKRYGLQNMESKIVYHCDCTSRVALLIESLKKPGIAYTVLMDFVSQNCFKLPKEDCKSRKRFYSYLTKNFGYSCVSLSFLGVLEPSLKPLTYFRHLRR</sequence>
<dbReference type="GO" id="GO:0006644">
    <property type="term" value="P:phospholipid metabolic process"/>
    <property type="evidence" value="ECO:0007669"/>
    <property type="project" value="InterPro"/>
</dbReference>
<dbReference type="Pfam" id="PF05826">
    <property type="entry name" value="Phospholip_A2_2"/>
    <property type="match status" value="1"/>
</dbReference>
<feature type="signal peptide" evidence="2">
    <location>
        <begin position="1"/>
        <end position="20"/>
    </location>
</feature>
<feature type="domain" description="Phospholipase A2-like central" evidence="3">
    <location>
        <begin position="134"/>
        <end position="216"/>
    </location>
</feature>
<accession>A0A3Q3X0U1</accession>
<keyword evidence="5" id="KW-1185">Reference proteome</keyword>
<evidence type="ECO:0000256" key="2">
    <source>
        <dbReference type="SAM" id="SignalP"/>
    </source>
</evidence>
<evidence type="ECO:0000313" key="5">
    <source>
        <dbReference type="Proteomes" id="UP000261620"/>
    </source>
</evidence>
<feature type="chain" id="PRO_5018522576" description="Phospholipase A2-like central domain-containing protein" evidence="2">
    <location>
        <begin position="21"/>
        <end position="438"/>
    </location>
</feature>
<organism evidence="4 5">
    <name type="scientific">Mola mola</name>
    <name type="common">Ocean sunfish</name>
    <name type="synonym">Tetraodon mola</name>
    <dbReference type="NCBI Taxonomy" id="94237"/>
    <lineage>
        <taxon>Eukaryota</taxon>
        <taxon>Metazoa</taxon>
        <taxon>Chordata</taxon>
        <taxon>Craniata</taxon>
        <taxon>Vertebrata</taxon>
        <taxon>Euteleostomi</taxon>
        <taxon>Actinopterygii</taxon>
        <taxon>Neopterygii</taxon>
        <taxon>Teleostei</taxon>
        <taxon>Neoteleostei</taxon>
        <taxon>Acanthomorphata</taxon>
        <taxon>Eupercaria</taxon>
        <taxon>Tetraodontiformes</taxon>
        <taxon>Molidae</taxon>
        <taxon>Mola</taxon>
    </lineage>
</organism>
<dbReference type="InterPro" id="IPR016090">
    <property type="entry name" value="PLA2-like_dom"/>
</dbReference>
<protein>
    <recommendedName>
        <fullName evidence="3">Phospholipase A2-like central domain-containing protein</fullName>
    </recommendedName>
</protein>
<keyword evidence="2" id="KW-0732">Signal</keyword>
<evidence type="ECO:0000259" key="3">
    <source>
        <dbReference type="Pfam" id="PF05826"/>
    </source>
</evidence>